<comment type="caution">
    <text evidence="12">The sequence shown here is derived from an EMBL/GenBank/DDBJ whole genome shotgun (WGS) entry which is preliminary data.</text>
</comment>
<dbReference type="SUPFAM" id="SSF51735">
    <property type="entry name" value="NAD(P)-binding Rossmann-fold domains"/>
    <property type="match status" value="1"/>
</dbReference>
<dbReference type="PANTHER" id="PTHR21708:SF26">
    <property type="entry name" value="2-DEHYDROPANTOATE 2-REDUCTASE"/>
    <property type="match status" value="1"/>
</dbReference>
<dbReference type="Pfam" id="PF02558">
    <property type="entry name" value="ApbA"/>
    <property type="match status" value="1"/>
</dbReference>
<comment type="similarity">
    <text evidence="2 9">Belongs to the ketopantoate reductase family.</text>
</comment>
<evidence type="ECO:0000256" key="5">
    <source>
        <dbReference type="ARBA" id="ARBA00022857"/>
    </source>
</evidence>
<dbReference type="InterPro" id="IPR036291">
    <property type="entry name" value="NAD(P)-bd_dom_sf"/>
</dbReference>
<name>A0A7W6EQB2_9BACT</name>
<dbReference type="InterPro" id="IPR013752">
    <property type="entry name" value="KPA_reductase"/>
</dbReference>
<evidence type="ECO:0000256" key="7">
    <source>
        <dbReference type="ARBA" id="ARBA00032024"/>
    </source>
</evidence>
<dbReference type="GO" id="GO:0008677">
    <property type="term" value="F:2-dehydropantoate 2-reductase activity"/>
    <property type="evidence" value="ECO:0007669"/>
    <property type="project" value="UniProtKB-EC"/>
</dbReference>
<dbReference type="UniPathway" id="UPA00028">
    <property type="reaction ID" value="UER00004"/>
</dbReference>
<evidence type="ECO:0000256" key="1">
    <source>
        <dbReference type="ARBA" id="ARBA00004994"/>
    </source>
</evidence>
<evidence type="ECO:0000256" key="2">
    <source>
        <dbReference type="ARBA" id="ARBA00007870"/>
    </source>
</evidence>
<evidence type="ECO:0000256" key="8">
    <source>
        <dbReference type="ARBA" id="ARBA00048793"/>
    </source>
</evidence>
<evidence type="ECO:0000259" key="10">
    <source>
        <dbReference type="Pfam" id="PF02558"/>
    </source>
</evidence>
<proteinExistence type="inferred from homology"/>
<dbReference type="Gene3D" id="3.40.50.720">
    <property type="entry name" value="NAD(P)-binding Rossmann-like Domain"/>
    <property type="match status" value="1"/>
</dbReference>
<dbReference type="Pfam" id="PF08546">
    <property type="entry name" value="ApbA_C"/>
    <property type="match status" value="1"/>
</dbReference>
<dbReference type="AlphaFoldDB" id="A0A7W6EQB2"/>
<gene>
    <name evidence="12" type="ORF">FHS57_002444</name>
</gene>
<evidence type="ECO:0000256" key="9">
    <source>
        <dbReference type="RuleBase" id="RU362068"/>
    </source>
</evidence>
<evidence type="ECO:0000259" key="11">
    <source>
        <dbReference type="Pfam" id="PF08546"/>
    </source>
</evidence>
<comment type="catalytic activity">
    <reaction evidence="8 9">
        <text>(R)-pantoate + NADP(+) = 2-dehydropantoate + NADPH + H(+)</text>
        <dbReference type="Rhea" id="RHEA:16233"/>
        <dbReference type="ChEBI" id="CHEBI:11561"/>
        <dbReference type="ChEBI" id="CHEBI:15378"/>
        <dbReference type="ChEBI" id="CHEBI:15980"/>
        <dbReference type="ChEBI" id="CHEBI:57783"/>
        <dbReference type="ChEBI" id="CHEBI:58349"/>
        <dbReference type="EC" id="1.1.1.169"/>
    </reaction>
</comment>
<evidence type="ECO:0000256" key="3">
    <source>
        <dbReference type="ARBA" id="ARBA00013014"/>
    </source>
</evidence>
<keyword evidence="13" id="KW-1185">Reference proteome</keyword>
<dbReference type="InterPro" id="IPR003710">
    <property type="entry name" value="ApbA"/>
</dbReference>
<keyword evidence="9" id="KW-0566">Pantothenate biosynthesis</keyword>
<keyword evidence="6 9" id="KW-0560">Oxidoreductase</keyword>
<evidence type="ECO:0000256" key="6">
    <source>
        <dbReference type="ARBA" id="ARBA00023002"/>
    </source>
</evidence>
<dbReference type="GO" id="GO:0005737">
    <property type="term" value="C:cytoplasm"/>
    <property type="evidence" value="ECO:0007669"/>
    <property type="project" value="TreeGrafter"/>
</dbReference>
<evidence type="ECO:0000313" key="12">
    <source>
        <dbReference type="EMBL" id="MBB3838439.1"/>
    </source>
</evidence>
<dbReference type="EC" id="1.1.1.169" evidence="3 9"/>
<accession>A0A7W6EQB2</accession>
<dbReference type="Gene3D" id="1.10.1040.10">
    <property type="entry name" value="N-(1-d-carboxylethyl)-l-norvaline Dehydrogenase, domain 2"/>
    <property type="match status" value="1"/>
</dbReference>
<organism evidence="12 13">
    <name type="scientific">Runella defluvii</name>
    <dbReference type="NCBI Taxonomy" id="370973"/>
    <lineage>
        <taxon>Bacteria</taxon>
        <taxon>Pseudomonadati</taxon>
        <taxon>Bacteroidota</taxon>
        <taxon>Cytophagia</taxon>
        <taxon>Cytophagales</taxon>
        <taxon>Spirosomataceae</taxon>
        <taxon>Runella</taxon>
    </lineage>
</organism>
<reference evidence="12 13" key="1">
    <citation type="submission" date="2020-08" db="EMBL/GenBank/DDBJ databases">
        <title>Genomic Encyclopedia of Type Strains, Phase IV (KMG-IV): sequencing the most valuable type-strain genomes for metagenomic binning, comparative biology and taxonomic classification.</title>
        <authorList>
            <person name="Goeker M."/>
        </authorList>
    </citation>
    <scope>NUCLEOTIDE SEQUENCE [LARGE SCALE GENOMIC DNA]</scope>
    <source>
        <strain evidence="12 13">DSM 17976</strain>
    </source>
</reference>
<dbReference type="Proteomes" id="UP000541352">
    <property type="component" value="Unassembled WGS sequence"/>
</dbReference>
<dbReference type="SUPFAM" id="SSF48179">
    <property type="entry name" value="6-phosphogluconate dehydrogenase C-terminal domain-like"/>
    <property type="match status" value="1"/>
</dbReference>
<evidence type="ECO:0000256" key="4">
    <source>
        <dbReference type="ARBA" id="ARBA00019465"/>
    </source>
</evidence>
<comment type="pathway">
    <text evidence="1 9">Cofactor biosynthesis; (R)-pantothenate biosynthesis; (R)-pantoate from 3-methyl-2-oxobutanoate: step 2/2.</text>
</comment>
<dbReference type="RefSeq" id="WP_183973877.1">
    <property type="nucleotide sequence ID" value="NZ_JACIBY010000004.1"/>
</dbReference>
<dbReference type="GO" id="GO:0015940">
    <property type="term" value="P:pantothenate biosynthetic process"/>
    <property type="evidence" value="ECO:0007669"/>
    <property type="project" value="UniProtKB-UniPathway"/>
</dbReference>
<dbReference type="InterPro" id="IPR008927">
    <property type="entry name" value="6-PGluconate_DH-like_C_sf"/>
</dbReference>
<feature type="domain" description="Ketopantoate reductase N-terminal" evidence="10">
    <location>
        <begin position="6"/>
        <end position="138"/>
    </location>
</feature>
<dbReference type="PANTHER" id="PTHR21708">
    <property type="entry name" value="PROBABLE 2-DEHYDROPANTOATE 2-REDUCTASE"/>
    <property type="match status" value="1"/>
</dbReference>
<dbReference type="InterPro" id="IPR013332">
    <property type="entry name" value="KPR_N"/>
</dbReference>
<evidence type="ECO:0000313" key="13">
    <source>
        <dbReference type="Proteomes" id="UP000541352"/>
    </source>
</evidence>
<protein>
    <recommendedName>
        <fullName evidence="4 9">2-dehydropantoate 2-reductase</fullName>
        <ecNumber evidence="3 9">1.1.1.169</ecNumber>
    </recommendedName>
    <alternativeName>
        <fullName evidence="7 9">Ketopantoate reductase</fullName>
    </alternativeName>
</protein>
<sequence length="312" mass="34087">MNSKAIFIVGAGAIGKALAAFLKSEGKEVVLLRGHLDDHSAYTEQIEVVLKNSEVIKAEVPISTISNYSELNGLVVLTNKSYGNAAIAQRLKAKINATPIIILQNGLNVEKPFIEHKFPQIYRCVLFATSQLLSENKLQFMPVSDSSVGIISGTNEGLLSIVNEINTQHFKFKTEPNIYAKIWSKTIVNCVFNSVCPLLEIDNGIFYRNSEALSIAKTVINECIAVAATQGILLSSEEVINSLLLISQHSDGQLISTYQDIINKRKTEIDTLNVAIATIADNLQEKRLAKETSLLGELIQIKSQIALSSLSS</sequence>
<dbReference type="InterPro" id="IPR051402">
    <property type="entry name" value="KPR-Related"/>
</dbReference>
<comment type="function">
    <text evidence="9">Catalyzes the NADPH-dependent reduction of ketopantoate into pantoic acid.</text>
</comment>
<keyword evidence="5 9" id="KW-0521">NADP</keyword>
<dbReference type="EMBL" id="JACIBY010000004">
    <property type="protein sequence ID" value="MBB3838439.1"/>
    <property type="molecule type" value="Genomic_DNA"/>
</dbReference>
<feature type="domain" description="Ketopantoate reductase C-terminal" evidence="11">
    <location>
        <begin position="177"/>
        <end position="283"/>
    </location>
</feature>
<dbReference type="InterPro" id="IPR013328">
    <property type="entry name" value="6PGD_dom2"/>
</dbReference>
<dbReference type="NCBIfam" id="TIGR00745">
    <property type="entry name" value="apbA_panE"/>
    <property type="match status" value="1"/>
</dbReference>